<protein>
    <submittedName>
        <fullName evidence="2">Uncharacterized protein</fullName>
    </submittedName>
</protein>
<dbReference type="AlphaFoldDB" id="A0A9Q3D3I2"/>
<gene>
    <name evidence="2" type="ORF">O181_032996</name>
</gene>
<feature type="region of interest" description="Disordered" evidence="1">
    <location>
        <begin position="13"/>
        <end position="76"/>
    </location>
</feature>
<keyword evidence="3" id="KW-1185">Reference proteome</keyword>
<evidence type="ECO:0000256" key="1">
    <source>
        <dbReference type="SAM" id="MobiDB-lite"/>
    </source>
</evidence>
<comment type="caution">
    <text evidence="2">The sequence shown here is derived from an EMBL/GenBank/DDBJ whole genome shotgun (WGS) entry which is preliminary data.</text>
</comment>
<evidence type="ECO:0000313" key="3">
    <source>
        <dbReference type="Proteomes" id="UP000765509"/>
    </source>
</evidence>
<dbReference type="EMBL" id="AVOT02011994">
    <property type="protein sequence ID" value="MBW0493281.1"/>
    <property type="molecule type" value="Genomic_DNA"/>
</dbReference>
<accession>A0A9Q3D3I2</accession>
<evidence type="ECO:0000313" key="2">
    <source>
        <dbReference type="EMBL" id="MBW0493281.1"/>
    </source>
</evidence>
<proteinExistence type="predicted"/>
<reference evidence="2" key="1">
    <citation type="submission" date="2021-03" db="EMBL/GenBank/DDBJ databases">
        <title>Draft genome sequence of rust myrtle Austropuccinia psidii MF-1, a brazilian biotype.</title>
        <authorList>
            <person name="Quecine M.C."/>
            <person name="Pachon D.M.R."/>
            <person name="Bonatelli M.L."/>
            <person name="Correr F.H."/>
            <person name="Franceschini L.M."/>
            <person name="Leite T.F."/>
            <person name="Margarido G.R.A."/>
            <person name="Almeida C.A."/>
            <person name="Ferrarezi J.A."/>
            <person name="Labate C.A."/>
        </authorList>
    </citation>
    <scope>NUCLEOTIDE SEQUENCE</scope>
    <source>
        <strain evidence="2">MF-1</strain>
    </source>
</reference>
<dbReference type="Proteomes" id="UP000765509">
    <property type="component" value="Unassembled WGS sequence"/>
</dbReference>
<organism evidence="2 3">
    <name type="scientific">Austropuccinia psidii MF-1</name>
    <dbReference type="NCBI Taxonomy" id="1389203"/>
    <lineage>
        <taxon>Eukaryota</taxon>
        <taxon>Fungi</taxon>
        <taxon>Dikarya</taxon>
        <taxon>Basidiomycota</taxon>
        <taxon>Pucciniomycotina</taxon>
        <taxon>Pucciniomycetes</taxon>
        <taxon>Pucciniales</taxon>
        <taxon>Sphaerophragmiaceae</taxon>
        <taxon>Austropuccinia</taxon>
    </lineage>
</organism>
<name>A0A9Q3D3I2_9BASI</name>
<sequence>MGPNPWPTVHILRSVGPLGPLSPKSNEAKRGQGVANHPPHHMTKIDEGSPVGHYSAHGLWQPPETTSSAKSKDSPQFHGNTFPFSMHPVLKDPGVVHIWYNIPLCTIFSQKSNRDTFRTKLSDSKSSTQSITNFEGGFFSYSIWQFPGGYQKTIQGPQPPGSAGLGLSILISTILREILRGYQSFPSFSRQQVLSIPWTTQLVHTGSNKASCMALAHLAQFIFHCVNSVTQFNSQDGHKCIGPIQTIQPGDSPYRIILSAFHIHWPPFITWGPFPQLINILDL</sequence>